<reference evidence="2 3" key="1">
    <citation type="journal article" date="2018" name="Mycol. Prog.">
        <title>Coniella lustricola, a new species from submerged detritus.</title>
        <authorList>
            <person name="Raudabaugh D.B."/>
            <person name="Iturriaga T."/>
            <person name="Carver A."/>
            <person name="Mondo S."/>
            <person name="Pangilinan J."/>
            <person name="Lipzen A."/>
            <person name="He G."/>
            <person name="Amirebrahimi M."/>
            <person name="Grigoriev I.V."/>
            <person name="Miller A.N."/>
        </authorList>
    </citation>
    <scope>NUCLEOTIDE SEQUENCE [LARGE SCALE GENOMIC DNA]</scope>
    <source>
        <strain evidence="2 3">B22-T-1</strain>
    </source>
</reference>
<name>A0A2T2ZYU2_9PEZI</name>
<evidence type="ECO:0000313" key="3">
    <source>
        <dbReference type="Proteomes" id="UP000241462"/>
    </source>
</evidence>
<dbReference type="EMBL" id="KZ678554">
    <property type="protein sequence ID" value="PSR79796.1"/>
    <property type="molecule type" value="Genomic_DNA"/>
</dbReference>
<keyword evidence="3" id="KW-1185">Reference proteome</keyword>
<accession>A0A2T2ZYU2</accession>
<organism evidence="2 3">
    <name type="scientific">Coniella lustricola</name>
    <dbReference type="NCBI Taxonomy" id="2025994"/>
    <lineage>
        <taxon>Eukaryota</taxon>
        <taxon>Fungi</taxon>
        <taxon>Dikarya</taxon>
        <taxon>Ascomycota</taxon>
        <taxon>Pezizomycotina</taxon>
        <taxon>Sordariomycetes</taxon>
        <taxon>Sordariomycetidae</taxon>
        <taxon>Diaporthales</taxon>
        <taxon>Schizoparmaceae</taxon>
        <taxon>Coniella</taxon>
    </lineage>
</organism>
<dbReference type="Proteomes" id="UP000241462">
    <property type="component" value="Unassembled WGS sequence"/>
</dbReference>
<protein>
    <recommendedName>
        <fullName evidence="4">Autophagy protein</fullName>
    </recommendedName>
</protein>
<evidence type="ECO:0000313" key="2">
    <source>
        <dbReference type="EMBL" id="PSR79796.1"/>
    </source>
</evidence>
<dbReference type="AlphaFoldDB" id="A0A2T2ZYU2"/>
<gene>
    <name evidence="2" type="ORF">BD289DRAFT_375059</name>
</gene>
<dbReference type="OrthoDB" id="2103031at2759"/>
<feature type="compositionally biased region" description="Low complexity" evidence="1">
    <location>
        <begin position="58"/>
        <end position="69"/>
    </location>
</feature>
<sequence length="331" mass="36867">MGAFDGWFGKRSDEPLANLDPKVREFLERESPVKYESKTAQQDAAEVAAEAAAAAAQAQQKAAAAASQQDGTESRQPVVPKESLYQDGRYAHLWKTYRPLADVENETKSDEEKLRDVLEAYKSRKAAIGGAALENCAEEQVDWSDCMRGGSLYARMTMCRDEVRKFERCYNLQSKLLKALGYLSSVDGNKAMDEKIQLHADKLYHQMLVQERAVKEAEKEGKAIPTFEPIIPKSVVEASKEAAPPMSEAARKREQEKLDQASQLERDADEAALNAEIRSRAEMVGKISALWKEQEAERKERLERGDATLWDKAAAILKPKPSAGSADENTK</sequence>
<feature type="region of interest" description="Disordered" evidence="1">
    <location>
        <begin position="58"/>
        <end position="81"/>
    </location>
</feature>
<feature type="compositionally biased region" description="Basic and acidic residues" evidence="1">
    <location>
        <begin position="249"/>
        <end position="259"/>
    </location>
</feature>
<proteinExistence type="predicted"/>
<evidence type="ECO:0000256" key="1">
    <source>
        <dbReference type="SAM" id="MobiDB-lite"/>
    </source>
</evidence>
<feature type="region of interest" description="Disordered" evidence="1">
    <location>
        <begin position="239"/>
        <end position="270"/>
    </location>
</feature>
<evidence type="ECO:0008006" key="4">
    <source>
        <dbReference type="Google" id="ProtNLM"/>
    </source>
</evidence>
<dbReference type="InParanoid" id="A0A2T2ZYU2"/>